<dbReference type="Proteomes" id="UP001589898">
    <property type="component" value="Unassembled WGS sequence"/>
</dbReference>
<reference evidence="2 3" key="1">
    <citation type="submission" date="2024-09" db="EMBL/GenBank/DDBJ databases">
        <authorList>
            <person name="Sun Q."/>
            <person name="Mori K."/>
        </authorList>
    </citation>
    <scope>NUCLEOTIDE SEQUENCE [LARGE SCALE GENOMIC DNA]</scope>
    <source>
        <strain evidence="2 3">KCTC 52403</strain>
    </source>
</reference>
<dbReference type="SMART" id="SM00052">
    <property type="entry name" value="EAL"/>
    <property type="match status" value="1"/>
</dbReference>
<name>A0ABV6SZT2_9GAMM</name>
<dbReference type="PANTHER" id="PTHR33121">
    <property type="entry name" value="CYCLIC DI-GMP PHOSPHODIESTERASE PDEF"/>
    <property type="match status" value="1"/>
</dbReference>
<feature type="domain" description="EAL" evidence="1">
    <location>
        <begin position="1"/>
        <end position="144"/>
    </location>
</feature>
<sequence length="145" mass="15532">MLQGALQASGRQDLTLCIEITEHSLASDLVKEAQRLQALGFLVAVDDFGTGYSNLKSVTRLSPDLLKIDASFVYELEDATLRSGLIPEIVHIAKAVGAETVAEGIQNVPQMQLLLAEGVRYGQGFGLGVPMPVEEFVGVSGYLKL</sequence>
<evidence type="ECO:0000313" key="2">
    <source>
        <dbReference type="EMBL" id="MFC0718934.1"/>
    </source>
</evidence>
<dbReference type="EMBL" id="JBHLTF010000033">
    <property type="protein sequence ID" value="MFC0718934.1"/>
    <property type="molecule type" value="Genomic_DNA"/>
</dbReference>
<dbReference type="Gene3D" id="3.20.20.450">
    <property type="entry name" value="EAL domain"/>
    <property type="match status" value="1"/>
</dbReference>
<gene>
    <name evidence="2" type="ORF">ACFFFU_14485</name>
</gene>
<dbReference type="SUPFAM" id="SSF141868">
    <property type="entry name" value="EAL domain-like"/>
    <property type="match status" value="1"/>
</dbReference>
<dbReference type="InterPro" id="IPR035919">
    <property type="entry name" value="EAL_sf"/>
</dbReference>
<dbReference type="InterPro" id="IPR001633">
    <property type="entry name" value="EAL_dom"/>
</dbReference>
<evidence type="ECO:0000259" key="1">
    <source>
        <dbReference type="PROSITE" id="PS50883"/>
    </source>
</evidence>
<organism evidence="2 3">
    <name type="scientific">Luteimonas padinae</name>
    <dbReference type="NCBI Taxonomy" id="1714359"/>
    <lineage>
        <taxon>Bacteria</taxon>
        <taxon>Pseudomonadati</taxon>
        <taxon>Pseudomonadota</taxon>
        <taxon>Gammaproteobacteria</taxon>
        <taxon>Lysobacterales</taxon>
        <taxon>Lysobacteraceae</taxon>
        <taxon>Luteimonas</taxon>
    </lineage>
</organism>
<dbReference type="InterPro" id="IPR050706">
    <property type="entry name" value="Cyclic-di-GMP_PDE-like"/>
</dbReference>
<dbReference type="RefSeq" id="WP_386660326.1">
    <property type="nucleotide sequence ID" value="NZ_BMZT01000002.1"/>
</dbReference>
<keyword evidence="3" id="KW-1185">Reference proteome</keyword>
<dbReference type="Pfam" id="PF00563">
    <property type="entry name" value="EAL"/>
    <property type="match status" value="1"/>
</dbReference>
<dbReference type="PROSITE" id="PS50883">
    <property type="entry name" value="EAL"/>
    <property type="match status" value="1"/>
</dbReference>
<dbReference type="PANTHER" id="PTHR33121:SF70">
    <property type="entry name" value="SIGNALING PROTEIN YKOW"/>
    <property type="match status" value="1"/>
</dbReference>
<proteinExistence type="predicted"/>
<protein>
    <submittedName>
        <fullName evidence="2">EAL domain-containing protein</fullName>
    </submittedName>
</protein>
<evidence type="ECO:0000313" key="3">
    <source>
        <dbReference type="Proteomes" id="UP001589898"/>
    </source>
</evidence>
<dbReference type="CDD" id="cd01948">
    <property type="entry name" value="EAL"/>
    <property type="match status" value="1"/>
</dbReference>
<comment type="caution">
    <text evidence="2">The sequence shown here is derived from an EMBL/GenBank/DDBJ whole genome shotgun (WGS) entry which is preliminary data.</text>
</comment>
<accession>A0ABV6SZT2</accession>